<evidence type="ECO:0000256" key="5">
    <source>
        <dbReference type="RuleBase" id="RU367081"/>
    </source>
</evidence>
<keyword evidence="6" id="KW-0732">Signal</keyword>
<protein>
    <recommendedName>
        <fullName evidence="5">Polyprenal reductase</fullName>
        <ecNumber evidence="5">1.3.1.94</ecNumber>
    </recommendedName>
</protein>
<comment type="catalytic activity">
    <reaction evidence="5">
        <text>a di-trans,poly-cis-dolichal + NADP(+) = a di-trans,poly-cis-polyprenal + NADPH + H(+)</text>
        <dbReference type="Rhea" id="RHEA:80727"/>
        <dbReference type="Rhea" id="RHEA-COMP:19536"/>
        <dbReference type="Rhea" id="RHEA-COMP:19537"/>
        <dbReference type="ChEBI" id="CHEBI:15378"/>
        <dbReference type="ChEBI" id="CHEBI:57783"/>
        <dbReference type="ChEBI" id="CHEBI:58349"/>
        <dbReference type="ChEBI" id="CHEBI:231623"/>
        <dbReference type="ChEBI" id="CHEBI:231637"/>
        <dbReference type="EC" id="1.3.1.94"/>
    </reaction>
    <physiologicalReaction direction="right-to-left" evidence="5">
        <dbReference type="Rhea" id="RHEA:80729"/>
    </physiologicalReaction>
</comment>
<feature type="transmembrane region" description="Helical" evidence="5">
    <location>
        <begin position="157"/>
        <end position="175"/>
    </location>
</feature>
<feature type="domain" description="3-oxo-5-alpha-steroid 4-dehydrogenase C-terminal" evidence="7">
    <location>
        <begin position="168"/>
        <end position="310"/>
    </location>
</feature>
<feature type="signal peptide" evidence="6">
    <location>
        <begin position="1"/>
        <end position="25"/>
    </location>
</feature>
<dbReference type="EMBL" id="KL648456">
    <property type="protein sequence ID" value="KEY70232.1"/>
    <property type="molecule type" value="Genomic_DNA"/>
</dbReference>
<reference evidence="8 9" key="1">
    <citation type="journal article" date="2014" name="BMC Genomics">
        <title>Comparative genome sequencing reveals chemotype-specific gene clusters in the toxigenic black mold Stachybotrys.</title>
        <authorList>
            <person name="Semeiks J."/>
            <person name="Borek D."/>
            <person name="Otwinowski Z."/>
            <person name="Grishin N.V."/>
        </authorList>
    </citation>
    <scope>NUCLEOTIDE SEQUENCE [LARGE SCALE GENOMIC DNA]</scope>
    <source>
        <strain evidence="9">CBS 109288 / IBT 7711</strain>
    </source>
</reference>
<dbReference type="EC" id="1.3.1.94" evidence="5"/>
<feature type="transmembrane region" description="Helical" evidence="5">
    <location>
        <begin position="195"/>
        <end position="213"/>
    </location>
</feature>
<feature type="chain" id="PRO_5001771453" description="Polyprenal reductase" evidence="6">
    <location>
        <begin position="26"/>
        <end position="310"/>
    </location>
</feature>
<dbReference type="GO" id="GO:0003865">
    <property type="term" value="F:3-oxo-5-alpha-steroid 4-dehydrogenase activity"/>
    <property type="evidence" value="ECO:0007669"/>
    <property type="project" value="TreeGrafter"/>
</dbReference>
<comment type="similarity">
    <text evidence="5">Belongs to the steroid 5-alpha reductase family. Polyprenal reductase subfamily.</text>
</comment>
<sequence>MASLSLDPAAACQAFFVLLSAFILALQVTPKDIREAYLNYGARRSKDQATQQKQAAPRQDGVRDMLIGLTEYGNVPHGWFLHFYILSVSSSVFWAWQYLQQGTFMRSMAAAQARQEGPSMTLEQVYVAWAMMALQGSRRLYESLYVSKPGSSPMWSVFWIIGLGYYTAMNIAIWIEGSGAIIDSWDPIHAPTLNFLTARIVGGLALYTFACWQQNACHRYMASLRKYTLPSEGAFAYIVCPHYTYECLLYVAIAIATAPQGGYANRTVLTGLLFVATNLGATARNTKQWYGEKFGFDKVAGRWNMIPLVF</sequence>
<gene>
    <name evidence="8" type="ORF">S7711_04341</name>
</gene>
<comment type="subcellular location">
    <subcellularLocation>
        <location evidence="1">Endomembrane system</location>
        <topology evidence="1">Multi-pass membrane protein</topology>
    </subcellularLocation>
    <subcellularLocation>
        <location evidence="5">Endoplasmic reticulum membrane</location>
    </subcellularLocation>
</comment>
<keyword evidence="9" id="KW-1185">Reference proteome</keyword>
<dbReference type="GO" id="GO:0160198">
    <property type="term" value="F:polyprenal reductase activity"/>
    <property type="evidence" value="ECO:0007669"/>
    <property type="project" value="UniProtKB-EC"/>
</dbReference>
<dbReference type="UniPathway" id="UPA00378"/>
<keyword evidence="4 5" id="KW-0472">Membrane</keyword>
<evidence type="ECO:0000256" key="2">
    <source>
        <dbReference type="ARBA" id="ARBA00022692"/>
    </source>
</evidence>
<keyword evidence="5" id="KW-0256">Endoplasmic reticulum</keyword>
<comment type="function">
    <text evidence="5">Plays a key role in early steps of protein N-linked glycosylation by being involved in the conversion of polyprenol into dolichol. Acts as a polyprenal reductase that mediates the reduction of polyprenal into dolichal in a NADP-dependent mechanism. Dolichols are required for the synthesis of dolichol-linked monosaccharides and the oligosaccharide precursor used for N-glycosylation.</text>
</comment>
<dbReference type="Pfam" id="PF02544">
    <property type="entry name" value="Steroid_dh"/>
    <property type="match status" value="1"/>
</dbReference>
<organism evidence="8 9">
    <name type="scientific">Stachybotrys chartarum (strain CBS 109288 / IBT 7711)</name>
    <name type="common">Toxic black mold</name>
    <name type="synonym">Stilbospora chartarum</name>
    <dbReference type="NCBI Taxonomy" id="1280523"/>
    <lineage>
        <taxon>Eukaryota</taxon>
        <taxon>Fungi</taxon>
        <taxon>Dikarya</taxon>
        <taxon>Ascomycota</taxon>
        <taxon>Pezizomycotina</taxon>
        <taxon>Sordariomycetes</taxon>
        <taxon>Hypocreomycetidae</taxon>
        <taxon>Hypocreales</taxon>
        <taxon>Stachybotryaceae</taxon>
        <taxon>Stachybotrys</taxon>
    </lineage>
</organism>
<proteinExistence type="inferred from homology"/>
<dbReference type="InterPro" id="IPR039698">
    <property type="entry name" value="Dfg10/SRD5A3"/>
</dbReference>
<keyword evidence="2 5" id="KW-0812">Transmembrane</keyword>
<dbReference type="GO" id="GO:0016095">
    <property type="term" value="P:polyprenol catabolic process"/>
    <property type="evidence" value="ECO:0007669"/>
    <property type="project" value="UniProtKB-UniRule"/>
</dbReference>
<dbReference type="PROSITE" id="PS50244">
    <property type="entry name" value="S5A_REDUCTASE"/>
    <property type="match status" value="1"/>
</dbReference>
<evidence type="ECO:0000256" key="3">
    <source>
        <dbReference type="ARBA" id="ARBA00022989"/>
    </source>
</evidence>
<dbReference type="HOGENOM" id="CLU_044409_0_1_1"/>
<evidence type="ECO:0000313" key="8">
    <source>
        <dbReference type="EMBL" id="KEY70232.1"/>
    </source>
</evidence>
<dbReference type="GO" id="GO:0005789">
    <property type="term" value="C:endoplasmic reticulum membrane"/>
    <property type="evidence" value="ECO:0007669"/>
    <property type="project" value="UniProtKB-SubCell"/>
</dbReference>
<keyword evidence="5" id="KW-0560">Oxidoreductase</keyword>
<feature type="transmembrane region" description="Helical" evidence="5">
    <location>
        <begin position="234"/>
        <end position="257"/>
    </location>
</feature>
<dbReference type="OrthoDB" id="541710at2759"/>
<dbReference type="GO" id="GO:0102389">
    <property type="term" value="F:polyprenol reductase activity"/>
    <property type="evidence" value="ECO:0007669"/>
    <property type="project" value="UniProtKB-UniRule"/>
</dbReference>
<comment type="caution">
    <text evidence="5">Lacks conserved residue(s) required for the propagation of feature annotation.</text>
</comment>
<dbReference type="Proteomes" id="UP000028045">
    <property type="component" value="Unassembled WGS sequence"/>
</dbReference>
<evidence type="ECO:0000313" key="9">
    <source>
        <dbReference type="Proteomes" id="UP000028045"/>
    </source>
</evidence>
<dbReference type="GO" id="GO:0006488">
    <property type="term" value="P:dolichol-linked oligosaccharide biosynthetic process"/>
    <property type="evidence" value="ECO:0007669"/>
    <property type="project" value="UniProtKB-UniRule"/>
</dbReference>
<dbReference type="PANTHER" id="PTHR14624:SF0">
    <property type="entry name" value="POLYPRENOL REDUCTASE"/>
    <property type="match status" value="1"/>
</dbReference>
<keyword evidence="3 5" id="KW-1133">Transmembrane helix</keyword>
<evidence type="ECO:0000256" key="4">
    <source>
        <dbReference type="ARBA" id="ARBA00023136"/>
    </source>
</evidence>
<accession>A0A084AY53</accession>
<evidence type="ECO:0000256" key="1">
    <source>
        <dbReference type="ARBA" id="ARBA00004127"/>
    </source>
</evidence>
<dbReference type="PANTHER" id="PTHR14624">
    <property type="entry name" value="DFG10 PROTEIN"/>
    <property type="match status" value="1"/>
</dbReference>
<keyword evidence="5" id="KW-0521">NADP</keyword>
<evidence type="ECO:0000259" key="7">
    <source>
        <dbReference type="Pfam" id="PF02544"/>
    </source>
</evidence>
<comment type="pathway">
    <text evidence="5">Protein modification; protein glycosylation.</text>
</comment>
<evidence type="ECO:0000256" key="6">
    <source>
        <dbReference type="SAM" id="SignalP"/>
    </source>
</evidence>
<dbReference type="AlphaFoldDB" id="A0A084AY53"/>
<dbReference type="InterPro" id="IPR001104">
    <property type="entry name" value="3-oxo-5_a-steroid_4-DH_C"/>
</dbReference>
<name>A0A084AY53_STACB</name>